<keyword evidence="1 5" id="KW-0489">Methyltransferase</keyword>
<name>A0AB34GWC6_ESCRO</name>
<evidence type="ECO:0000256" key="2">
    <source>
        <dbReference type="ARBA" id="ARBA00022679"/>
    </source>
</evidence>
<feature type="active site" description="Nucleophile" evidence="5">
    <location>
        <position position="58"/>
    </location>
</feature>
<dbReference type="Pfam" id="PF01189">
    <property type="entry name" value="Methyltr_RsmB-F"/>
    <property type="match status" value="1"/>
</dbReference>
<dbReference type="Proteomes" id="UP001159641">
    <property type="component" value="Unassembled WGS sequence"/>
</dbReference>
<dbReference type="InterPro" id="IPR023267">
    <property type="entry name" value="RCMT"/>
</dbReference>
<reference evidence="7 8" key="1">
    <citation type="submission" date="2022-11" db="EMBL/GenBank/DDBJ databases">
        <title>Whole genome sequence of Eschrichtius robustus ER-17-0199.</title>
        <authorList>
            <person name="Bruniche-Olsen A."/>
            <person name="Black A.N."/>
            <person name="Fields C.J."/>
            <person name="Walden K."/>
            <person name="Dewoody J.A."/>
        </authorList>
    </citation>
    <scope>NUCLEOTIDE SEQUENCE [LARGE SCALE GENOMIC DNA]</scope>
    <source>
        <strain evidence="7">ER-17-0199</strain>
        <tissue evidence="7">Blubber</tissue>
    </source>
</reference>
<evidence type="ECO:0000313" key="7">
    <source>
        <dbReference type="EMBL" id="KAJ8782775.1"/>
    </source>
</evidence>
<comment type="similarity">
    <text evidence="5">Belongs to the class I-like SAM-binding methyltransferase superfamily. RsmB/NOP family.</text>
</comment>
<dbReference type="InterPro" id="IPR049560">
    <property type="entry name" value="MeTrfase_RsmB-F_NOP2_cat"/>
</dbReference>
<sequence>MATYWRTQANQYSLGPLPPVTLLPLVSHSQPLPPQETLRNPQAAELLKPGGVLVYSTCTVTLAENEEQVAWALETFPHLQLQHQDPQVGGEGMLGAGLSSEQLKRLQRFDPCVVPSQDSDTGSLRDARIEDTIWLANKDCIGFFIAKFVKCKST</sequence>
<evidence type="ECO:0000256" key="5">
    <source>
        <dbReference type="PROSITE-ProRule" id="PRU01023"/>
    </source>
</evidence>
<dbReference type="InterPro" id="IPR029063">
    <property type="entry name" value="SAM-dependent_MTases_sf"/>
</dbReference>
<dbReference type="PROSITE" id="PS51686">
    <property type="entry name" value="SAM_MT_RSMB_NOP"/>
    <property type="match status" value="1"/>
</dbReference>
<organism evidence="7 8">
    <name type="scientific">Eschrichtius robustus</name>
    <name type="common">California gray whale</name>
    <name type="synonym">Eschrichtius gibbosus</name>
    <dbReference type="NCBI Taxonomy" id="9764"/>
    <lineage>
        <taxon>Eukaryota</taxon>
        <taxon>Metazoa</taxon>
        <taxon>Chordata</taxon>
        <taxon>Craniata</taxon>
        <taxon>Vertebrata</taxon>
        <taxon>Euteleostomi</taxon>
        <taxon>Mammalia</taxon>
        <taxon>Eutheria</taxon>
        <taxon>Laurasiatheria</taxon>
        <taxon>Artiodactyla</taxon>
        <taxon>Whippomorpha</taxon>
        <taxon>Cetacea</taxon>
        <taxon>Mysticeti</taxon>
        <taxon>Eschrichtiidae</taxon>
        <taxon>Eschrichtius</taxon>
    </lineage>
</organism>
<dbReference type="GO" id="GO:0008173">
    <property type="term" value="F:RNA methyltransferase activity"/>
    <property type="evidence" value="ECO:0007669"/>
    <property type="project" value="InterPro"/>
</dbReference>
<dbReference type="GO" id="GO:0003723">
    <property type="term" value="F:RNA binding"/>
    <property type="evidence" value="ECO:0007669"/>
    <property type="project" value="UniProtKB-UniRule"/>
</dbReference>
<accession>A0AB34GWC6</accession>
<evidence type="ECO:0000256" key="4">
    <source>
        <dbReference type="ARBA" id="ARBA00022884"/>
    </source>
</evidence>
<evidence type="ECO:0000259" key="6">
    <source>
        <dbReference type="PROSITE" id="PS51686"/>
    </source>
</evidence>
<comment type="caution">
    <text evidence="5">Lacks conserved residue(s) required for the propagation of feature annotation.</text>
</comment>
<dbReference type="AlphaFoldDB" id="A0AB34GWC6"/>
<keyword evidence="4 5" id="KW-0694">RNA-binding</keyword>
<dbReference type="GO" id="GO:0001510">
    <property type="term" value="P:RNA methylation"/>
    <property type="evidence" value="ECO:0007669"/>
    <property type="project" value="InterPro"/>
</dbReference>
<proteinExistence type="inferred from homology"/>
<protein>
    <recommendedName>
        <fullName evidence="6">SAM-dependent MTase RsmB/NOP-type domain-containing protein</fullName>
    </recommendedName>
</protein>
<dbReference type="Gene3D" id="3.40.50.150">
    <property type="entry name" value="Vaccinia Virus protein VP39"/>
    <property type="match status" value="1"/>
</dbReference>
<keyword evidence="2 5" id="KW-0808">Transferase</keyword>
<evidence type="ECO:0000313" key="8">
    <source>
        <dbReference type="Proteomes" id="UP001159641"/>
    </source>
</evidence>
<evidence type="ECO:0000256" key="3">
    <source>
        <dbReference type="ARBA" id="ARBA00022691"/>
    </source>
</evidence>
<keyword evidence="8" id="KW-1185">Reference proteome</keyword>
<dbReference type="PRINTS" id="PR02008">
    <property type="entry name" value="RCMTFAMILY"/>
</dbReference>
<dbReference type="PANTHER" id="PTHR22807">
    <property type="entry name" value="NOP2 YEAST -RELATED NOL1/NOP2/FMU SUN DOMAIN-CONTAINING"/>
    <property type="match status" value="1"/>
</dbReference>
<dbReference type="InterPro" id="IPR001678">
    <property type="entry name" value="MeTrfase_RsmB-F_NOP2_dom"/>
</dbReference>
<feature type="domain" description="SAM-dependent MTase RsmB/NOP-type" evidence="6">
    <location>
        <begin position="1"/>
        <end position="151"/>
    </location>
</feature>
<dbReference type="EMBL" id="JAIQCJ010002090">
    <property type="protein sequence ID" value="KAJ8782775.1"/>
    <property type="molecule type" value="Genomic_DNA"/>
</dbReference>
<comment type="caution">
    <text evidence="7">The sequence shown here is derived from an EMBL/GenBank/DDBJ whole genome shotgun (WGS) entry which is preliminary data.</text>
</comment>
<evidence type="ECO:0000256" key="1">
    <source>
        <dbReference type="ARBA" id="ARBA00022603"/>
    </source>
</evidence>
<gene>
    <name evidence="7" type="ORF">J1605_009857</name>
</gene>
<keyword evidence="3 5" id="KW-0949">S-adenosyl-L-methionine</keyword>
<dbReference type="PANTHER" id="PTHR22807:SF34">
    <property type="entry name" value="TRNA (CYTOSINE(72)-C(5))-METHYLTRANSFERASE NSUN6"/>
    <property type="match status" value="1"/>
</dbReference>
<dbReference type="SUPFAM" id="SSF53335">
    <property type="entry name" value="S-adenosyl-L-methionine-dependent methyltransferases"/>
    <property type="match status" value="1"/>
</dbReference>